<keyword evidence="1" id="KW-0472">Membrane</keyword>
<proteinExistence type="predicted"/>
<keyword evidence="1" id="KW-1133">Transmembrane helix</keyword>
<evidence type="ECO:0000313" key="2">
    <source>
        <dbReference type="EMBL" id="CAB4121422.1"/>
    </source>
</evidence>
<dbReference type="EMBL" id="LR796146">
    <property type="protein sequence ID" value="CAB4121422.1"/>
    <property type="molecule type" value="Genomic_DNA"/>
</dbReference>
<organism evidence="2">
    <name type="scientific">uncultured Caudovirales phage</name>
    <dbReference type="NCBI Taxonomy" id="2100421"/>
    <lineage>
        <taxon>Viruses</taxon>
        <taxon>Duplodnaviria</taxon>
        <taxon>Heunggongvirae</taxon>
        <taxon>Uroviricota</taxon>
        <taxon>Caudoviricetes</taxon>
        <taxon>Peduoviridae</taxon>
        <taxon>Maltschvirus</taxon>
        <taxon>Maltschvirus maltsch</taxon>
    </lineage>
</organism>
<protein>
    <submittedName>
        <fullName evidence="2">Uncharacterized protein</fullName>
    </submittedName>
</protein>
<reference evidence="2" key="1">
    <citation type="submission" date="2020-04" db="EMBL/GenBank/DDBJ databases">
        <authorList>
            <person name="Chiriac C."/>
            <person name="Salcher M."/>
            <person name="Ghai R."/>
            <person name="Kavagutti S V."/>
        </authorList>
    </citation>
    <scope>NUCLEOTIDE SEQUENCE</scope>
</reference>
<gene>
    <name evidence="2" type="ORF">UFOVP12_52</name>
</gene>
<dbReference type="Pfam" id="PF24027">
    <property type="entry name" value="DUF7338"/>
    <property type="match status" value="1"/>
</dbReference>
<name>A0A6J5KJV6_9CAUD</name>
<accession>A0A6J5KJV6</accession>
<sequence length="183" mass="21140">MIYIRYILMVPVSLALTLIALITAPLMVLLQEQRDGELLNGSTWNEGPRLPTWLDWFMTPDNSLDGDETFQIINGIGYWSQVRWLWRNPAYGYGLAQINNPYYTKVRGDKTIKDNDNAKEGWCVVNANGLFQLVYVKRIVFTSRCVYINVGWNIRALVDDNIMPKPLAWRATFVFSPRISGFR</sequence>
<feature type="transmembrane region" description="Helical" evidence="1">
    <location>
        <begin position="6"/>
        <end position="30"/>
    </location>
</feature>
<dbReference type="InterPro" id="IPR055762">
    <property type="entry name" value="DUF7338"/>
</dbReference>
<evidence type="ECO:0000256" key="1">
    <source>
        <dbReference type="SAM" id="Phobius"/>
    </source>
</evidence>
<keyword evidence="1" id="KW-0812">Transmembrane</keyword>